<evidence type="ECO:0000256" key="1">
    <source>
        <dbReference type="SAM" id="SignalP"/>
    </source>
</evidence>
<name>A0A409X471_PSICY</name>
<gene>
    <name evidence="2" type="ORF">CVT25_006880</name>
</gene>
<reference evidence="2 3" key="1">
    <citation type="journal article" date="2018" name="Evol. Lett.">
        <title>Horizontal gene cluster transfer increased hallucinogenic mushroom diversity.</title>
        <authorList>
            <person name="Reynolds H.T."/>
            <person name="Vijayakumar V."/>
            <person name="Gluck-Thaler E."/>
            <person name="Korotkin H.B."/>
            <person name="Matheny P.B."/>
            <person name="Slot J.C."/>
        </authorList>
    </citation>
    <scope>NUCLEOTIDE SEQUENCE [LARGE SCALE GENOMIC DNA]</scope>
    <source>
        <strain evidence="2 3">2631</strain>
    </source>
</reference>
<dbReference type="InParanoid" id="A0A409X471"/>
<accession>A0A409X471</accession>
<evidence type="ECO:0000313" key="2">
    <source>
        <dbReference type="EMBL" id="PPQ85536.1"/>
    </source>
</evidence>
<sequence length="114" mass="12891">MNLIYILQIFILFFFTKPKLKKSVKVTLEGGDDDEYILDEDNRETEDQDIAVIEEAVMDAEDDDEDDGQVEVFTLPHSSVSTKLPGKCPTRFQSESPVPTSFIFTKSNQNLIGV</sequence>
<evidence type="ECO:0000313" key="3">
    <source>
        <dbReference type="Proteomes" id="UP000283269"/>
    </source>
</evidence>
<organism evidence="2 3">
    <name type="scientific">Psilocybe cyanescens</name>
    <dbReference type="NCBI Taxonomy" id="93625"/>
    <lineage>
        <taxon>Eukaryota</taxon>
        <taxon>Fungi</taxon>
        <taxon>Dikarya</taxon>
        <taxon>Basidiomycota</taxon>
        <taxon>Agaricomycotina</taxon>
        <taxon>Agaricomycetes</taxon>
        <taxon>Agaricomycetidae</taxon>
        <taxon>Agaricales</taxon>
        <taxon>Agaricineae</taxon>
        <taxon>Strophariaceae</taxon>
        <taxon>Psilocybe</taxon>
    </lineage>
</organism>
<proteinExistence type="predicted"/>
<protein>
    <submittedName>
        <fullName evidence="2">Uncharacterized protein</fullName>
    </submittedName>
</protein>
<dbReference type="AlphaFoldDB" id="A0A409X471"/>
<keyword evidence="1" id="KW-0732">Signal</keyword>
<feature type="signal peptide" evidence="1">
    <location>
        <begin position="1"/>
        <end position="21"/>
    </location>
</feature>
<feature type="chain" id="PRO_5019079693" evidence="1">
    <location>
        <begin position="22"/>
        <end position="114"/>
    </location>
</feature>
<keyword evidence="3" id="KW-1185">Reference proteome</keyword>
<dbReference type="Proteomes" id="UP000283269">
    <property type="component" value="Unassembled WGS sequence"/>
</dbReference>
<dbReference type="EMBL" id="NHYD01002694">
    <property type="protein sequence ID" value="PPQ85536.1"/>
    <property type="molecule type" value="Genomic_DNA"/>
</dbReference>
<comment type="caution">
    <text evidence="2">The sequence shown here is derived from an EMBL/GenBank/DDBJ whole genome shotgun (WGS) entry which is preliminary data.</text>
</comment>